<keyword evidence="5" id="KW-0949">S-adenosyl-L-methionine</keyword>
<dbReference type="CDD" id="cd02440">
    <property type="entry name" value="AdoMet_MTases"/>
    <property type="match status" value="1"/>
</dbReference>
<dbReference type="SUPFAM" id="SSF53335">
    <property type="entry name" value="S-adenosyl-L-methionine-dependent methyltransferases"/>
    <property type="match status" value="1"/>
</dbReference>
<dbReference type="InterPro" id="IPR036974">
    <property type="entry name" value="PUA_sf"/>
</dbReference>
<evidence type="ECO:0000259" key="8">
    <source>
        <dbReference type="Pfam" id="PF10672"/>
    </source>
</evidence>
<dbReference type="Pfam" id="PF10672">
    <property type="entry name" value="Methyltrans_SAM"/>
    <property type="match status" value="1"/>
</dbReference>
<dbReference type="Gene3D" id="3.30.750.80">
    <property type="entry name" value="RNA methyltransferase domain (HRMD) like"/>
    <property type="match status" value="1"/>
</dbReference>
<dbReference type="Gene3D" id="2.30.130.10">
    <property type="entry name" value="PUA domain"/>
    <property type="match status" value="2"/>
</dbReference>
<accession>A0A1J5PQ26</accession>
<dbReference type="InterPro" id="IPR019614">
    <property type="entry name" value="SAM-dep_methyl-trfase"/>
</dbReference>
<dbReference type="InterPro" id="IPR041532">
    <property type="entry name" value="RlmI-like_PUA"/>
</dbReference>
<dbReference type="PANTHER" id="PTHR42873:SF1">
    <property type="entry name" value="S-ADENOSYLMETHIONINE-DEPENDENT METHYLTRANSFERASE DOMAIN-CONTAINING PROTEIN"/>
    <property type="match status" value="1"/>
</dbReference>
<dbReference type="GO" id="GO:0008168">
    <property type="term" value="F:methyltransferase activity"/>
    <property type="evidence" value="ECO:0007669"/>
    <property type="project" value="UniProtKB-KW"/>
</dbReference>
<evidence type="ECO:0000256" key="5">
    <source>
        <dbReference type="ARBA" id="ARBA00022691"/>
    </source>
</evidence>
<dbReference type="CDD" id="cd21153">
    <property type="entry name" value="PUA_RlmI"/>
    <property type="match status" value="1"/>
</dbReference>
<dbReference type="PANTHER" id="PTHR42873">
    <property type="entry name" value="RIBOSOMAL RNA LARGE SUBUNIT METHYLTRANSFERASE"/>
    <property type="match status" value="1"/>
</dbReference>
<evidence type="ECO:0000259" key="9">
    <source>
        <dbReference type="Pfam" id="PF17785"/>
    </source>
</evidence>
<protein>
    <submittedName>
        <fullName evidence="10">Ribosomal RNA large subunit methyltransferase I</fullName>
        <ecNumber evidence="10">2.1.1.191</ecNumber>
    </submittedName>
</protein>
<name>A0A1J5PQ26_9ZZZZ</name>
<dbReference type="InterPro" id="IPR029063">
    <property type="entry name" value="SAM-dependent_MTases_sf"/>
</dbReference>
<dbReference type="SUPFAM" id="SSF88697">
    <property type="entry name" value="PUA domain-like"/>
    <property type="match status" value="1"/>
</dbReference>
<evidence type="ECO:0000256" key="2">
    <source>
        <dbReference type="ARBA" id="ARBA00022490"/>
    </source>
</evidence>
<proteinExistence type="inferred from homology"/>
<dbReference type="CDD" id="cd11572">
    <property type="entry name" value="RlmI_M_like"/>
    <property type="match status" value="1"/>
</dbReference>
<comment type="similarity">
    <text evidence="6">Belongs to the methyltransferase superfamily. RlmI family.</text>
</comment>
<evidence type="ECO:0000256" key="7">
    <source>
        <dbReference type="SAM" id="MobiDB-lite"/>
    </source>
</evidence>
<keyword evidence="4 10" id="KW-0808">Transferase</keyword>
<comment type="subcellular location">
    <subcellularLocation>
        <location evidence="1">Cytoplasm</location>
    </subcellularLocation>
</comment>
<evidence type="ECO:0000313" key="10">
    <source>
        <dbReference type="EMBL" id="OIQ73694.1"/>
    </source>
</evidence>
<dbReference type="GO" id="GO:0005737">
    <property type="term" value="C:cytoplasm"/>
    <property type="evidence" value="ECO:0007669"/>
    <property type="project" value="UniProtKB-SubCell"/>
</dbReference>
<feature type="region of interest" description="Disordered" evidence="7">
    <location>
        <begin position="30"/>
        <end position="76"/>
    </location>
</feature>
<feature type="domain" description="S-adenosylmethionine-dependent methyltransferase" evidence="8">
    <location>
        <begin position="217"/>
        <end position="400"/>
    </location>
</feature>
<gene>
    <name evidence="10" type="primary">rlmI_10</name>
    <name evidence="10" type="ORF">GALL_446660</name>
</gene>
<sequence>MKTIRLHSGRERSLLRRHPWVFASSIARGGEETGRPHASASPALPPEGAVAALGRPGGIDSPHAPASPALPPKGAVATLGRPGGIDSGETVRVEAHDGSFLAWAAFSPQSQIRLRAWSFDPAQRIDADFIAQRLRTAIDRRRALGLDLHACRLVHGESDGLPGCIIDRYADIAVLQAGSAGIERWKSAIVSALQTLLPEVRVYERSDAALREREGLPPAAGWLHGEGETHVTIEENGLRFSVDVATGHKTGFYLDQRDSRARFADLVRVQGLHKVLNCYCYTGGFTLAALAGGAQEVTSVDSSGPALQLAAQHVALNGFDAARAQFIDADVNATLRSLRGQGAQFDAIVLDPPKFAANPQQVERAARAYKDINRLAFHLLRPGGWLFTFSCSGGIGAELFQKIVAGAVLDAQGDAQIVARTGAGTDHPLTLHFPEGEYLKGLLLRKD</sequence>
<evidence type="ECO:0000256" key="3">
    <source>
        <dbReference type="ARBA" id="ARBA00022603"/>
    </source>
</evidence>
<dbReference type="Pfam" id="PF17785">
    <property type="entry name" value="PUA_3"/>
    <property type="match status" value="1"/>
</dbReference>
<dbReference type="AlphaFoldDB" id="A0A1J5PQ26"/>
<feature type="domain" description="RlmI-like PUA" evidence="9">
    <location>
        <begin position="82"/>
        <end position="119"/>
    </location>
</feature>
<evidence type="ECO:0000256" key="4">
    <source>
        <dbReference type="ARBA" id="ARBA00022679"/>
    </source>
</evidence>
<dbReference type="InterPro" id="IPR015947">
    <property type="entry name" value="PUA-like_sf"/>
</dbReference>
<dbReference type="EMBL" id="MLJW01002772">
    <property type="protein sequence ID" value="OIQ73694.1"/>
    <property type="molecule type" value="Genomic_DNA"/>
</dbReference>
<keyword evidence="2" id="KW-0963">Cytoplasm</keyword>
<dbReference type="GO" id="GO:0003723">
    <property type="term" value="F:RNA binding"/>
    <property type="evidence" value="ECO:0007669"/>
    <property type="project" value="InterPro"/>
</dbReference>
<evidence type="ECO:0000256" key="6">
    <source>
        <dbReference type="ARBA" id="ARBA00038091"/>
    </source>
</evidence>
<evidence type="ECO:0000256" key="1">
    <source>
        <dbReference type="ARBA" id="ARBA00004496"/>
    </source>
</evidence>
<organism evidence="10">
    <name type="scientific">mine drainage metagenome</name>
    <dbReference type="NCBI Taxonomy" id="410659"/>
    <lineage>
        <taxon>unclassified sequences</taxon>
        <taxon>metagenomes</taxon>
        <taxon>ecological metagenomes</taxon>
    </lineage>
</organism>
<reference evidence="10" key="1">
    <citation type="submission" date="2016-10" db="EMBL/GenBank/DDBJ databases">
        <title>Sequence of Gallionella enrichment culture.</title>
        <authorList>
            <person name="Poehlein A."/>
            <person name="Muehling M."/>
            <person name="Daniel R."/>
        </authorList>
    </citation>
    <scope>NUCLEOTIDE SEQUENCE</scope>
</reference>
<dbReference type="Gene3D" id="3.40.50.150">
    <property type="entry name" value="Vaccinia Virus protein VP39"/>
    <property type="match status" value="1"/>
</dbReference>
<dbReference type="GO" id="GO:0032259">
    <property type="term" value="P:methylation"/>
    <property type="evidence" value="ECO:0007669"/>
    <property type="project" value="UniProtKB-KW"/>
</dbReference>
<comment type="caution">
    <text evidence="10">The sequence shown here is derived from an EMBL/GenBank/DDBJ whole genome shotgun (WGS) entry which is preliminary data.</text>
</comment>
<dbReference type="EC" id="2.1.1.191" evidence="10"/>
<keyword evidence="3 10" id="KW-0489">Methyltransferase</keyword>